<dbReference type="RefSeq" id="WP_121805341.1">
    <property type="nucleotide sequence ID" value="NZ_RDBE01000006.1"/>
</dbReference>
<dbReference type="AlphaFoldDB" id="A0A3L8P2E5"/>
<name>A0A3L8P2E5_9ACTN</name>
<evidence type="ECO:0000313" key="3">
    <source>
        <dbReference type="Proteomes" id="UP000281708"/>
    </source>
</evidence>
<organism evidence="2 3">
    <name type="scientific">Nocardioides mangrovicus</name>
    <dbReference type="NCBI Taxonomy" id="2478913"/>
    <lineage>
        <taxon>Bacteria</taxon>
        <taxon>Bacillati</taxon>
        <taxon>Actinomycetota</taxon>
        <taxon>Actinomycetes</taxon>
        <taxon>Propionibacteriales</taxon>
        <taxon>Nocardioidaceae</taxon>
        <taxon>Nocardioides</taxon>
    </lineage>
</organism>
<keyword evidence="3" id="KW-1185">Reference proteome</keyword>
<dbReference type="EMBL" id="RDBE01000006">
    <property type="protein sequence ID" value="RLV49576.1"/>
    <property type="molecule type" value="Genomic_DNA"/>
</dbReference>
<comment type="caution">
    <text evidence="2">The sequence shown here is derived from an EMBL/GenBank/DDBJ whole genome shotgun (WGS) entry which is preliminary data.</text>
</comment>
<accession>A0A3L8P2E5</accession>
<evidence type="ECO:0000256" key="1">
    <source>
        <dbReference type="SAM" id="MobiDB-lite"/>
    </source>
</evidence>
<feature type="region of interest" description="Disordered" evidence="1">
    <location>
        <begin position="1"/>
        <end position="35"/>
    </location>
</feature>
<gene>
    <name evidence="2" type="ORF">D9V37_06535</name>
</gene>
<protein>
    <recommendedName>
        <fullName evidence="4">DUF1801 domain-containing protein</fullName>
    </recommendedName>
</protein>
<feature type="compositionally biased region" description="Basic and acidic residues" evidence="1">
    <location>
        <begin position="10"/>
        <end position="22"/>
    </location>
</feature>
<reference evidence="2 3" key="1">
    <citation type="submission" date="2018-10" db="EMBL/GenBank/DDBJ databases">
        <title>Marmoricola sp. 4Q3S-7 whole genome shotgun sequence.</title>
        <authorList>
            <person name="Li F."/>
        </authorList>
    </citation>
    <scope>NUCLEOTIDE SEQUENCE [LARGE SCALE GENOMIC DNA]</scope>
    <source>
        <strain evidence="2 3">4Q3S-7</strain>
    </source>
</reference>
<dbReference type="SUPFAM" id="SSF159888">
    <property type="entry name" value="YdhG-like"/>
    <property type="match status" value="1"/>
</dbReference>
<evidence type="ECO:0000313" key="2">
    <source>
        <dbReference type="EMBL" id="RLV49576.1"/>
    </source>
</evidence>
<dbReference type="Proteomes" id="UP000281708">
    <property type="component" value="Unassembled WGS sequence"/>
</dbReference>
<evidence type="ECO:0008006" key="4">
    <source>
        <dbReference type="Google" id="ProtNLM"/>
    </source>
</evidence>
<sequence>MPSSKSGFTAEEREAMKARTEELQSSGRGGKKKAEEAEACLEAIEKMEGLDRAIGERIHAIVTDVAQGLRPKTWYGMPAYANAADKVVCFYKHSAKFGARYSTFGFNDTASLDDGDLWPTEYAVTSTSEAVLAELEKLVKRAVAG</sequence>
<dbReference type="OrthoDB" id="32458at2"/>
<proteinExistence type="predicted"/>